<accession>A0A9P4L3P1</accession>
<evidence type="ECO:0000313" key="2">
    <source>
        <dbReference type="Proteomes" id="UP000800039"/>
    </source>
</evidence>
<dbReference type="EMBL" id="ML976621">
    <property type="protein sequence ID" value="KAF1839978.1"/>
    <property type="molecule type" value="Genomic_DNA"/>
</dbReference>
<name>A0A9P4L3P1_9PLEO</name>
<dbReference type="AlphaFoldDB" id="A0A9P4L3P1"/>
<sequence length="110" mass="12133">MGYMVQYIQRYFTAHGPTRSRPTKMPPLEADMRLPGLIPDGCTCTACIGSCTNRSMPHRLCCIEVETSRPAQPWRAWRVAGCCFPFVMCVLFSVSPPLKSAPLLAIVVAA</sequence>
<organism evidence="1 2">
    <name type="scientific">Cucurbitaria berberidis CBS 394.84</name>
    <dbReference type="NCBI Taxonomy" id="1168544"/>
    <lineage>
        <taxon>Eukaryota</taxon>
        <taxon>Fungi</taxon>
        <taxon>Dikarya</taxon>
        <taxon>Ascomycota</taxon>
        <taxon>Pezizomycotina</taxon>
        <taxon>Dothideomycetes</taxon>
        <taxon>Pleosporomycetidae</taxon>
        <taxon>Pleosporales</taxon>
        <taxon>Pleosporineae</taxon>
        <taxon>Cucurbitariaceae</taxon>
        <taxon>Cucurbitaria</taxon>
    </lineage>
</organism>
<dbReference type="GeneID" id="63844529"/>
<reference evidence="1" key="1">
    <citation type="submission" date="2020-01" db="EMBL/GenBank/DDBJ databases">
        <authorList>
            <consortium name="DOE Joint Genome Institute"/>
            <person name="Haridas S."/>
            <person name="Albert R."/>
            <person name="Binder M."/>
            <person name="Bloem J."/>
            <person name="Labutti K."/>
            <person name="Salamov A."/>
            <person name="Andreopoulos B."/>
            <person name="Baker S.E."/>
            <person name="Barry K."/>
            <person name="Bills G."/>
            <person name="Bluhm B.H."/>
            <person name="Cannon C."/>
            <person name="Castanera R."/>
            <person name="Culley D.E."/>
            <person name="Daum C."/>
            <person name="Ezra D."/>
            <person name="Gonzalez J.B."/>
            <person name="Henrissat B."/>
            <person name="Kuo A."/>
            <person name="Liang C."/>
            <person name="Lipzen A."/>
            <person name="Lutzoni F."/>
            <person name="Magnuson J."/>
            <person name="Mondo S."/>
            <person name="Nolan M."/>
            <person name="Ohm R."/>
            <person name="Pangilinan J."/>
            <person name="Park H.-J."/>
            <person name="Ramirez L."/>
            <person name="Alfaro M."/>
            <person name="Sun H."/>
            <person name="Tritt A."/>
            <person name="Yoshinaga Y."/>
            <person name="Zwiers L.-H."/>
            <person name="Turgeon B.G."/>
            <person name="Goodwin S.B."/>
            <person name="Spatafora J.W."/>
            <person name="Crous P.W."/>
            <person name="Grigoriev I.V."/>
        </authorList>
    </citation>
    <scope>NUCLEOTIDE SEQUENCE</scope>
    <source>
        <strain evidence="1">CBS 394.84</strain>
    </source>
</reference>
<dbReference type="Proteomes" id="UP000800039">
    <property type="component" value="Unassembled WGS sequence"/>
</dbReference>
<evidence type="ECO:0000313" key="1">
    <source>
        <dbReference type="EMBL" id="KAF1839978.1"/>
    </source>
</evidence>
<proteinExistence type="predicted"/>
<gene>
    <name evidence="1" type="ORF">K460DRAFT_214572</name>
</gene>
<protein>
    <submittedName>
        <fullName evidence="1">Uncharacterized protein</fullName>
    </submittedName>
</protein>
<comment type="caution">
    <text evidence="1">The sequence shown here is derived from an EMBL/GenBank/DDBJ whole genome shotgun (WGS) entry which is preliminary data.</text>
</comment>
<dbReference type="RefSeq" id="XP_040782541.1">
    <property type="nucleotide sequence ID" value="XM_040927276.1"/>
</dbReference>
<keyword evidence="2" id="KW-1185">Reference proteome</keyword>